<dbReference type="AlphaFoldDB" id="A0A1B6NXR5"/>
<dbReference type="InterPro" id="IPR052027">
    <property type="entry name" value="PspC"/>
</dbReference>
<gene>
    <name evidence="8" type="ORF">MGSAQ_000288</name>
</gene>
<evidence type="ECO:0000256" key="5">
    <source>
        <dbReference type="ARBA" id="ARBA00023136"/>
    </source>
</evidence>
<name>A0A1B6NXR5_9ZZZZ</name>
<organism evidence="8">
    <name type="scientific">marine sediment metagenome</name>
    <dbReference type="NCBI Taxonomy" id="412755"/>
    <lineage>
        <taxon>unclassified sequences</taxon>
        <taxon>metagenomes</taxon>
        <taxon>ecological metagenomes</taxon>
    </lineage>
</organism>
<evidence type="ECO:0000256" key="6">
    <source>
        <dbReference type="SAM" id="Phobius"/>
    </source>
</evidence>
<evidence type="ECO:0000256" key="4">
    <source>
        <dbReference type="ARBA" id="ARBA00022989"/>
    </source>
</evidence>
<comment type="subcellular location">
    <subcellularLocation>
        <location evidence="1">Cell membrane</location>
        <topology evidence="1">Single-pass membrane protein</topology>
    </subcellularLocation>
</comment>
<dbReference type="Pfam" id="PF04024">
    <property type="entry name" value="PspC"/>
    <property type="match status" value="1"/>
</dbReference>
<dbReference type="GO" id="GO:0005886">
    <property type="term" value="C:plasma membrane"/>
    <property type="evidence" value="ECO:0007669"/>
    <property type="project" value="UniProtKB-SubCell"/>
</dbReference>
<keyword evidence="2" id="KW-1003">Cell membrane</keyword>
<reference evidence="8" key="1">
    <citation type="submission" date="2013-11" db="EMBL/GenBank/DDBJ databases">
        <title>Microbial diversity, functional groups and degradation webs in Northern and Southern Mediterranean and Red Sea marine crude oil polluted sites.</title>
        <authorList>
            <person name="Daffonchio D."/>
            <person name="Mapelli F."/>
            <person name="Ferrer M."/>
            <person name="Richter M."/>
            <person name="Cherif A."/>
            <person name="Malkawi H.I."/>
            <person name="Yakimov M.M."/>
            <person name="Abdel-Fattah Y.R."/>
            <person name="Blaghen M."/>
            <person name="Golyshin P.N."/>
            <person name="Kalogerakis N."/>
            <person name="Boon N."/>
            <person name="Magagnini M."/>
            <person name="Fava F."/>
        </authorList>
    </citation>
    <scope>NUCLEOTIDE SEQUENCE</scope>
</reference>
<keyword evidence="5 6" id="KW-0472">Membrane</keyword>
<dbReference type="EMBL" id="AYSL01000087">
    <property type="protein sequence ID" value="KTF08215.1"/>
    <property type="molecule type" value="Genomic_DNA"/>
</dbReference>
<dbReference type="PANTHER" id="PTHR33885">
    <property type="entry name" value="PHAGE SHOCK PROTEIN C"/>
    <property type="match status" value="1"/>
</dbReference>
<dbReference type="PANTHER" id="PTHR33885:SF3">
    <property type="entry name" value="PHAGE SHOCK PROTEIN C"/>
    <property type="match status" value="1"/>
</dbReference>
<keyword evidence="3 6" id="KW-0812">Transmembrane</keyword>
<evidence type="ECO:0000256" key="1">
    <source>
        <dbReference type="ARBA" id="ARBA00004162"/>
    </source>
</evidence>
<evidence type="ECO:0000313" key="8">
    <source>
        <dbReference type="EMBL" id="KTF08215.1"/>
    </source>
</evidence>
<sequence length="99" mass="11150">MARQGSLETKKARKNKKYIIKIDNREVFSLAKLAKLHRSQNNRMIAGVMGGIAEYVGWSPTWVRLLFVIVSSLSAAVPGILIYIVLWIVMPKANSDSYQ</sequence>
<feature type="transmembrane region" description="Helical" evidence="6">
    <location>
        <begin position="65"/>
        <end position="89"/>
    </location>
</feature>
<evidence type="ECO:0000256" key="3">
    <source>
        <dbReference type="ARBA" id="ARBA00022692"/>
    </source>
</evidence>
<evidence type="ECO:0000256" key="2">
    <source>
        <dbReference type="ARBA" id="ARBA00022475"/>
    </source>
</evidence>
<evidence type="ECO:0000259" key="7">
    <source>
        <dbReference type="Pfam" id="PF04024"/>
    </source>
</evidence>
<protein>
    <submittedName>
        <fullName evidence="8">PspC domain protein</fullName>
    </submittedName>
</protein>
<accession>A0A1B6NXR5</accession>
<keyword evidence="4 6" id="KW-1133">Transmembrane helix</keyword>
<comment type="caution">
    <text evidence="8">The sequence shown here is derived from an EMBL/GenBank/DDBJ whole genome shotgun (WGS) entry which is preliminary data.</text>
</comment>
<proteinExistence type="predicted"/>
<feature type="domain" description="Phage shock protein PspC N-terminal" evidence="7">
    <location>
        <begin position="35"/>
        <end position="93"/>
    </location>
</feature>
<dbReference type="InterPro" id="IPR007168">
    <property type="entry name" value="Phageshock_PspC_N"/>
</dbReference>